<dbReference type="STRING" id="1192034.CAP_2086"/>
<organism evidence="1 2">
    <name type="scientific">Chondromyces apiculatus DSM 436</name>
    <dbReference type="NCBI Taxonomy" id="1192034"/>
    <lineage>
        <taxon>Bacteria</taxon>
        <taxon>Pseudomonadati</taxon>
        <taxon>Myxococcota</taxon>
        <taxon>Polyangia</taxon>
        <taxon>Polyangiales</taxon>
        <taxon>Polyangiaceae</taxon>
        <taxon>Chondromyces</taxon>
    </lineage>
</organism>
<gene>
    <name evidence="1" type="ORF">CAP_2086</name>
</gene>
<dbReference type="Proteomes" id="UP000019678">
    <property type="component" value="Unassembled WGS sequence"/>
</dbReference>
<dbReference type="EMBL" id="ASRX01000017">
    <property type="protein sequence ID" value="EYF06208.1"/>
    <property type="molecule type" value="Genomic_DNA"/>
</dbReference>
<name>A0A017TAA2_9BACT</name>
<sequence>MENDEQLWRHMGQFEVRVDPPDLYLSRLLGNLGEQDVELFYETMLAAQREHGRLLWIADCSRLGDIEPAARRLVGKRDFGQLFRVVIIHGANFKQRVLATMLFHAARLLTRDKNKKDFELHFVEDEAAGLRLVDVLREDEMPPRISEVRPILRASPRSQRRGTRAVS</sequence>
<evidence type="ECO:0000313" key="1">
    <source>
        <dbReference type="EMBL" id="EYF06208.1"/>
    </source>
</evidence>
<comment type="caution">
    <text evidence="1">The sequence shown here is derived from an EMBL/GenBank/DDBJ whole genome shotgun (WGS) entry which is preliminary data.</text>
</comment>
<dbReference type="RefSeq" id="WP_044240326.1">
    <property type="nucleotide sequence ID" value="NZ_ASRX01000017.1"/>
</dbReference>
<protein>
    <submittedName>
        <fullName evidence="1">Uncharacterized protein</fullName>
    </submittedName>
</protein>
<keyword evidence="2" id="KW-1185">Reference proteome</keyword>
<dbReference type="AlphaFoldDB" id="A0A017TAA2"/>
<reference evidence="1 2" key="1">
    <citation type="submission" date="2013-05" db="EMBL/GenBank/DDBJ databases">
        <title>Genome assembly of Chondromyces apiculatus DSM 436.</title>
        <authorList>
            <person name="Sharma G."/>
            <person name="Khatri I."/>
            <person name="Kaur C."/>
            <person name="Mayilraj S."/>
            <person name="Subramanian S."/>
        </authorList>
    </citation>
    <scope>NUCLEOTIDE SEQUENCE [LARGE SCALE GENOMIC DNA]</scope>
    <source>
        <strain evidence="1 2">DSM 436</strain>
    </source>
</reference>
<proteinExistence type="predicted"/>
<accession>A0A017TAA2</accession>
<evidence type="ECO:0000313" key="2">
    <source>
        <dbReference type="Proteomes" id="UP000019678"/>
    </source>
</evidence>